<feature type="domain" description="NIPSNAP" evidence="1">
    <location>
        <begin position="9"/>
        <end position="99"/>
    </location>
</feature>
<organism evidence="2 3">
    <name type="scientific">Kribbella antibiotica</name>
    <dbReference type="NCBI Taxonomy" id="190195"/>
    <lineage>
        <taxon>Bacteria</taxon>
        <taxon>Bacillati</taxon>
        <taxon>Actinomycetota</taxon>
        <taxon>Actinomycetes</taxon>
        <taxon>Propionibacteriales</taxon>
        <taxon>Kribbellaceae</taxon>
        <taxon>Kribbella</taxon>
    </lineage>
</organism>
<keyword evidence="3" id="KW-1185">Reference proteome</keyword>
<reference evidence="2 3" key="1">
    <citation type="submission" date="2019-03" db="EMBL/GenBank/DDBJ databases">
        <title>Draft genome sequences of novel Actinobacteria.</title>
        <authorList>
            <person name="Sahin N."/>
            <person name="Ay H."/>
            <person name="Saygin H."/>
        </authorList>
    </citation>
    <scope>NUCLEOTIDE SEQUENCE [LARGE SCALE GENOMIC DNA]</scope>
    <source>
        <strain evidence="2 3">JCM 13523</strain>
    </source>
</reference>
<evidence type="ECO:0000313" key="3">
    <source>
        <dbReference type="Proteomes" id="UP000295124"/>
    </source>
</evidence>
<accession>A0A4R4YSK6</accession>
<dbReference type="InterPro" id="IPR011008">
    <property type="entry name" value="Dimeric_a/b-barrel"/>
</dbReference>
<dbReference type="RefSeq" id="WP_132174772.1">
    <property type="nucleotide sequence ID" value="NZ_SMKX01000142.1"/>
</dbReference>
<proteinExistence type="predicted"/>
<name>A0A4R4YSK6_9ACTN</name>
<evidence type="ECO:0000259" key="1">
    <source>
        <dbReference type="Pfam" id="PF07978"/>
    </source>
</evidence>
<dbReference type="AlphaFoldDB" id="A0A4R4YSK6"/>
<dbReference type="OrthoDB" id="9809695at2"/>
<dbReference type="Proteomes" id="UP000295124">
    <property type="component" value="Unassembled WGS sequence"/>
</dbReference>
<dbReference type="EMBL" id="SMKX01000142">
    <property type="protein sequence ID" value="TDD48278.1"/>
    <property type="molecule type" value="Genomic_DNA"/>
</dbReference>
<dbReference type="Gene3D" id="3.30.70.100">
    <property type="match status" value="1"/>
</dbReference>
<evidence type="ECO:0000313" key="2">
    <source>
        <dbReference type="EMBL" id="TDD48278.1"/>
    </source>
</evidence>
<dbReference type="InterPro" id="IPR012577">
    <property type="entry name" value="NIPSNAP"/>
</dbReference>
<comment type="caution">
    <text evidence="2">The sequence shown here is derived from an EMBL/GenBank/DDBJ whole genome shotgun (WGS) entry which is preliminary data.</text>
</comment>
<sequence>MNECCAVVDLRQYTLHPGQRDTLIDIFDEHFVEGQEVCGMHIAGQFRDLDDPDRFVWLRGFRSMAARAEALNAFYYGPIWREHAEAANATMLDSDNALLLEPIFLSPEYPGPEAPRDSALGDSVIAGMVHPADSGFVEHFQHTMLPAIAELGVLPLAVFRSLPAENNFPALPLRDDRVLVWLARFADDAAYDVFRKEIGDWEGQELRLRPTLRSQLR</sequence>
<dbReference type="SUPFAM" id="SSF54909">
    <property type="entry name" value="Dimeric alpha+beta barrel"/>
    <property type="match status" value="1"/>
</dbReference>
<gene>
    <name evidence="2" type="ORF">E1263_33505</name>
</gene>
<protein>
    <submittedName>
        <fullName evidence="2">NIPSNAP family protein</fullName>
    </submittedName>
</protein>
<dbReference type="Pfam" id="PF07978">
    <property type="entry name" value="NIPSNAP"/>
    <property type="match status" value="1"/>
</dbReference>